<dbReference type="SUPFAM" id="SSF109604">
    <property type="entry name" value="HD-domain/PDEase-like"/>
    <property type="match status" value="1"/>
</dbReference>
<feature type="compositionally biased region" description="Low complexity" evidence="1">
    <location>
        <begin position="1"/>
        <end position="14"/>
    </location>
</feature>
<accession>A0A1J5R0F8</accession>
<evidence type="ECO:0000313" key="2">
    <source>
        <dbReference type="EMBL" id="OIQ81645.1"/>
    </source>
</evidence>
<reference evidence="2" key="1">
    <citation type="submission" date="2016-10" db="EMBL/GenBank/DDBJ databases">
        <title>Sequence of Gallionella enrichment culture.</title>
        <authorList>
            <person name="Poehlein A."/>
            <person name="Muehling M."/>
            <person name="Daniel R."/>
        </authorList>
    </citation>
    <scope>NUCLEOTIDE SEQUENCE</scope>
</reference>
<organism evidence="2">
    <name type="scientific">mine drainage metagenome</name>
    <dbReference type="NCBI Taxonomy" id="410659"/>
    <lineage>
        <taxon>unclassified sequences</taxon>
        <taxon>metagenomes</taxon>
        <taxon>ecological metagenomes</taxon>
    </lineage>
</organism>
<dbReference type="EMBL" id="MLJW01000898">
    <property type="protein sequence ID" value="OIQ81645.1"/>
    <property type="molecule type" value="Genomic_DNA"/>
</dbReference>
<sequence>MAETDVPAAAGGAAEPDDDAADAAAAAVEAAGAAPAAPRVADAMSARDALDAWDKLRVQAVNLLQHDEPDAAWAQRLAQLADALCRLGLRYPDLGLYYLLNEKINLPTHYSATHAMACALVARLLAGWLEWDDAAAARAACAAFSMNVGMTRLQDQLAVQDGALSDTQREQIGDHATRGAQLLEQAGIDDEVWVQAVRSHHAPQPGDDDAQRLAALLQRVDVYVAKLSRRRTRSGLTPALAARAACVGAGGKPDELGAALLRVVGLYPPGSYVELANGELGVVVRRGERAHEPRVAVLRRADGAYVSPPKPRDTALNAFAVRRGVGPDRVRARHGHVEVLRAAG</sequence>
<comment type="caution">
    <text evidence="2">The sequence shown here is derived from an EMBL/GenBank/DDBJ whole genome shotgun (WGS) entry which is preliminary data.</text>
</comment>
<name>A0A1J5R0F8_9ZZZZ</name>
<gene>
    <name evidence="2" type="ORF">GALL_365840</name>
</gene>
<dbReference type="Gene3D" id="1.10.3210.10">
    <property type="entry name" value="Hypothetical protein af1432"/>
    <property type="match status" value="1"/>
</dbReference>
<protein>
    <recommendedName>
        <fullName evidence="3">Phosphohydrolase</fullName>
    </recommendedName>
</protein>
<proteinExistence type="predicted"/>
<feature type="region of interest" description="Disordered" evidence="1">
    <location>
        <begin position="1"/>
        <end position="25"/>
    </location>
</feature>
<dbReference type="AlphaFoldDB" id="A0A1J5R0F8"/>
<evidence type="ECO:0008006" key="3">
    <source>
        <dbReference type="Google" id="ProtNLM"/>
    </source>
</evidence>
<evidence type="ECO:0000256" key="1">
    <source>
        <dbReference type="SAM" id="MobiDB-lite"/>
    </source>
</evidence>